<dbReference type="GO" id="GO:0003677">
    <property type="term" value="F:DNA binding"/>
    <property type="evidence" value="ECO:0007669"/>
    <property type="project" value="InterPro"/>
</dbReference>
<sequence length="860" mass="91568">MELVERSEQLRILRGVFDSARRGAGCTVLVSGEAGIGKTSLLRAFVRDLDRPVRVLWGACDDLSTPRMLGPFRDMAGQPNNQLGDPGLDRDRLIDALMAYLRRPASPAVVVVEDVHWADDASLDVIRYLARRVDGLPAVLALSYRDEELSPIHPLRRILGSLAHSGLRRIPLHGLSAEAVGRLAAEAGLDPARVVSLVGGNPFYLAEVIDSAGSWVPASVEDAVLTRVGRLPLAVRELLQVLSVIPGGPWPDLVKLLAGRAAQQLEDARRAGVLDGSGAQVRFRHELARRVVEASLSPARRIDCNRRVLAGLLAVGADASLIVHHAAAAGDDATVTAYAPSAARAALAAKSYREAATLAALALARRDNGDPAATARLHGCAAKALFAINRLAEAAGQADRAVAIWDRMGARPVELADALLISAGLSTSVGQPEAAAAKAERALGILETLGPGPELALCYSTLGAQHCLRGEFASSIAWCDRAIEVAGPLNLPDIRARGLGYRGLARVSVSDDGGFDDMREAVALAREVDHGDYLTVVAHNLGVALIRTERHVEAKAYLDIAERAAREHGLTRAAYFIEGKQCQILLLKGDWEPAERRLRALLATEDDPGANAAPPLSFLGRILARRGEPQADEVIERAWSLASATGEQQKMASAGGARIEGAWLRGDDEAVRRLGRELVELAIGIGHPYLRAEALRYLRRVGGDVAAFPGCPPAFAAGLAGDWSQAAQLWSQAVNPYEMALELVESPQPATAFEGLRTLDRLGASVAAARARCWLRERGIDGIPRGPRPSTRANPGALTDRQLDVLGRAAEGLTNAEIAARLVVSKRTVDNHMAAILVRLGVASRQQAIRALRGLGDGRT</sequence>
<dbReference type="GO" id="GO:0004016">
    <property type="term" value="F:adenylate cyclase activity"/>
    <property type="evidence" value="ECO:0007669"/>
    <property type="project" value="TreeGrafter"/>
</dbReference>
<keyword evidence="2" id="KW-0067">ATP-binding</keyword>
<dbReference type="Gene3D" id="1.25.40.10">
    <property type="entry name" value="Tetratricopeptide repeat domain"/>
    <property type="match status" value="2"/>
</dbReference>
<dbReference type="SMART" id="SM00421">
    <property type="entry name" value="HTH_LUXR"/>
    <property type="match status" value="1"/>
</dbReference>
<keyword evidence="5" id="KW-1185">Reference proteome</keyword>
<dbReference type="InterPro" id="IPR011990">
    <property type="entry name" value="TPR-like_helical_dom_sf"/>
</dbReference>
<dbReference type="AlphaFoldDB" id="A0A8J3QSG3"/>
<dbReference type="Pfam" id="PF13191">
    <property type="entry name" value="AAA_16"/>
    <property type="match status" value="1"/>
</dbReference>
<protein>
    <submittedName>
        <fullName evidence="4">LuxR family transcriptional regulator</fullName>
    </submittedName>
</protein>
<reference evidence="4" key="1">
    <citation type="submission" date="2021-01" db="EMBL/GenBank/DDBJ databases">
        <title>Whole genome shotgun sequence of Rugosimonospora africana NBRC 104875.</title>
        <authorList>
            <person name="Komaki H."/>
            <person name="Tamura T."/>
        </authorList>
    </citation>
    <scope>NUCLEOTIDE SEQUENCE</scope>
    <source>
        <strain evidence="4">NBRC 104875</strain>
    </source>
</reference>
<comment type="caution">
    <text evidence="4">The sequence shown here is derived from an EMBL/GenBank/DDBJ whole genome shotgun (WGS) entry which is preliminary data.</text>
</comment>
<dbReference type="PRINTS" id="PR00038">
    <property type="entry name" value="HTHLUXR"/>
</dbReference>
<gene>
    <name evidence="4" type="ORF">Raf01_33140</name>
</gene>
<dbReference type="PROSITE" id="PS50043">
    <property type="entry name" value="HTH_LUXR_2"/>
    <property type="match status" value="1"/>
</dbReference>
<dbReference type="GO" id="GO:0005737">
    <property type="term" value="C:cytoplasm"/>
    <property type="evidence" value="ECO:0007669"/>
    <property type="project" value="TreeGrafter"/>
</dbReference>
<dbReference type="PANTHER" id="PTHR16305:SF28">
    <property type="entry name" value="GUANYLATE CYCLASE DOMAIN-CONTAINING PROTEIN"/>
    <property type="match status" value="1"/>
</dbReference>
<dbReference type="InterPro" id="IPR027417">
    <property type="entry name" value="P-loop_NTPase"/>
</dbReference>
<keyword evidence="1" id="KW-0547">Nucleotide-binding</keyword>
<dbReference type="InterPro" id="IPR000792">
    <property type="entry name" value="Tscrpt_reg_LuxR_C"/>
</dbReference>
<dbReference type="Pfam" id="PF00196">
    <property type="entry name" value="GerE"/>
    <property type="match status" value="1"/>
</dbReference>
<dbReference type="GO" id="GO:0005524">
    <property type="term" value="F:ATP binding"/>
    <property type="evidence" value="ECO:0007669"/>
    <property type="project" value="UniProtKB-KW"/>
</dbReference>
<feature type="domain" description="HTH luxR-type" evidence="3">
    <location>
        <begin position="791"/>
        <end position="856"/>
    </location>
</feature>
<dbReference type="GO" id="GO:0006355">
    <property type="term" value="P:regulation of DNA-templated transcription"/>
    <property type="evidence" value="ECO:0007669"/>
    <property type="project" value="InterPro"/>
</dbReference>
<evidence type="ECO:0000259" key="3">
    <source>
        <dbReference type="PROSITE" id="PS50043"/>
    </source>
</evidence>
<dbReference type="PROSITE" id="PS00622">
    <property type="entry name" value="HTH_LUXR_1"/>
    <property type="match status" value="1"/>
</dbReference>
<dbReference type="SUPFAM" id="SSF46894">
    <property type="entry name" value="C-terminal effector domain of the bipartite response regulators"/>
    <property type="match status" value="1"/>
</dbReference>
<dbReference type="CDD" id="cd06170">
    <property type="entry name" value="LuxR_C_like"/>
    <property type="match status" value="1"/>
</dbReference>
<dbReference type="SUPFAM" id="SSF48452">
    <property type="entry name" value="TPR-like"/>
    <property type="match status" value="1"/>
</dbReference>
<dbReference type="InterPro" id="IPR036388">
    <property type="entry name" value="WH-like_DNA-bd_sf"/>
</dbReference>
<dbReference type="InterPro" id="IPR041664">
    <property type="entry name" value="AAA_16"/>
</dbReference>
<organism evidence="4 5">
    <name type="scientific">Rugosimonospora africana</name>
    <dbReference type="NCBI Taxonomy" id="556532"/>
    <lineage>
        <taxon>Bacteria</taxon>
        <taxon>Bacillati</taxon>
        <taxon>Actinomycetota</taxon>
        <taxon>Actinomycetes</taxon>
        <taxon>Micromonosporales</taxon>
        <taxon>Micromonosporaceae</taxon>
        <taxon>Rugosimonospora</taxon>
    </lineage>
</organism>
<dbReference type="InterPro" id="IPR016032">
    <property type="entry name" value="Sig_transdc_resp-reg_C-effctor"/>
</dbReference>
<dbReference type="PANTHER" id="PTHR16305">
    <property type="entry name" value="TESTICULAR SOLUBLE ADENYLYL CYCLASE"/>
    <property type="match status" value="1"/>
</dbReference>
<evidence type="ECO:0000313" key="4">
    <source>
        <dbReference type="EMBL" id="GIH15142.1"/>
    </source>
</evidence>
<dbReference type="Gene3D" id="1.10.10.10">
    <property type="entry name" value="Winged helix-like DNA-binding domain superfamily/Winged helix DNA-binding domain"/>
    <property type="match status" value="1"/>
</dbReference>
<dbReference type="Proteomes" id="UP000642748">
    <property type="component" value="Unassembled WGS sequence"/>
</dbReference>
<dbReference type="Gene3D" id="3.40.50.300">
    <property type="entry name" value="P-loop containing nucleotide triphosphate hydrolases"/>
    <property type="match status" value="1"/>
</dbReference>
<accession>A0A8J3QSG3</accession>
<name>A0A8J3QSG3_9ACTN</name>
<evidence type="ECO:0000256" key="2">
    <source>
        <dbReference type="ARBA" id="ARBA00022840"/>
    </source>
</evidence>
<dbReference type="SUPFAM" id="SSF52540">
    <property type="entry name" value="P-loop containing nucleoside triphosphate hydrolases"/>
    <property type="match status" value="1"/>
</dbReference>
<proteinExistence type="predicted"/>
<dbReference type="EMBL" id="BONZ01000031">
    <property type="protein sequence ID" value="GIH15142.1"/>
    <property type="molecule type" value="Genomic_DNA"/>
</dbReference>
<evidence type="ECO:0000256" key="1">
    <source>
        <dbReference type="ARBA" id="ARBA00022741"/>
    </source>
</evidence>
<evidence type="ECO:0000313" key="5">
    <source>
        <dbReference type="Proteomes" id="UP000642748"/>
    </source>
</evidence>